<feature type="domain" description="HTH lysR-type" evidence="5">
    <location>
        <begin position="2"/>
        <end position="59"/>
    </location>
</feature>
<evidence type="ECO:0000256" key="1">
    <source>
        <dbReference type="ARBA" id="ARBA00009437"/>
    </source>
</evidence>
<keyword evidence="2" id="KW-0805">Transcription regulation</keyword>
<sequence>MLDVARLQLLAELRRYGTMGAVALAMSYSTSAVSQQLGKLEIEAGVALFERAGRGLRLTPAGERLADEADAVLEALERAESVLAVTPDDAGEVRLGVVPTLMWTAVPQLRTLLAAEHPSVRLSVSTFEPEEGVSRLLARRLDIMVTDEYRGLPRKRQSGLRREPLMRDAVTATLPRGVPADVDPRELDWVFEAQGSEAERWALSICREQGVEPNVRFYTPDLALQRHLVLSGLAAAFLPSVMRSDGDEYLPVPGFPSDLERQLYAAVRPGSGERGAVRATVTALRSTLNRLFA</sequence>
<dbReference type="InterPro" id="IPR005119">
    <property type="entry name" value="LysR_subst-bd"/>
</dbReference>
<dbReference type="GO" id="GO:0003700">
    <property type="term" value="F:DNA-binding transcription factor activity"/>
    <property type="evidence" value="ECO:0007669"/>
    <property type="project" value="InterPro"/>
</dbReference>
<dbReference type="GO" id="GO:0032993">
    <property type="term" value="C:protein-DNA complex"/>
    <property type="evidence" value="ECO:0007669"/>
    <property type="project" value="TreeGrafter"/>
</dbReference>
<dbReference type="Proteomes" id="UP000195787">
    <property type="component" value="Unassembled WGS sequence"/>
</dbReference>
<evidence type="ECO:0000313" key="6">
    <source>
        <dbReference type="EMBL" id="SJM68850.1"/>
    </source>
</evidence>
<dbReference type="SUPFAM" id="SSF53850">
    <property type="entry name" value="Periplasmic binding protein-like II"/>
    <property type="match status" value="1"/>
</dbReference>
<dbReference type="GeneID" id="303174096"/>
<keyword evidence="3" id="KW-0238">DNA-binding</keyword>
<dbReference type="Gene3D" id="1.10.10.10">
    <property type="entry name" value="Winged helix-like DNA-binding domain superfamily/Winged helix DNA-binding domain"/>
    <property type="match status" value="1"/>
</dbReference>
<evidence type="ECO:0000256" key="4">
    <source>
        <dbReference type="ARBA" id="ARBA00023163"/>
    </source>
</evidence>
<dbReference type="EMBL" id="FUHU01000046">
    <property type="protein sequence ID" value="SJM68850.1"/>
    <property type="molecule type" value="Genomic_DNA"/>
</dbReference>
<accession>A0A1R4GL28</accession>
<dbReference type="PROSITE" id="PS50931">
    <property type="entry name" value="HTH_LYSR"/>
    <property type="match status" value="1"/>
</dbReference>
<organism evidence="6 7">
    <name type="scientific">Agrococcus casei LMG 22410</name>
    <dbReference type="NCBI Taxonomy" id="1255656"/>
    <lineage>
        <taxon>Bacteria</taxon>
        <taxon>Bacillati</taxon>
        <taxon>Actinomycetota</taxon>
        <taxon>Actinomycetes</taxon>
        <taxon>Micrococcales</taxon>
        <taxon>Microbacteriaceae</taxon>
        <taxon>Agrococcus</taxon>
    </lineage>
</organism>
<dbReference type="Pfam" id="PF03466">
    <property type="entry name" value="LysR_substrate"/>
    <property type="match status" value="1"/>
</dbReference>
<evidence type="ECO:0000256" key="2">
    <source>
        <dbReference type="ARBA" id="ARBA00023015"/>
    </source>
</evidence>
<dbReference type="SUPFAM" id="SSF46785">
    <property type="entry name" value="Winged helix' DNA-binding domain"/>
    <property type="match status" value="1"/>
</dbReference>
<keyword evidence="7" id="KW-1185">Reference proteome</keyword>
<dbReference type="InterPro" id="IPR036390">
    <property type="entry name" value="WH_DNA-bd_sf"/>
</dbReference>
<evidence type="ECO:0000259" key="5">
    <source>
        <dbReference type="PROSITE" id="PS50931"/>
    </source>
</evidence>
<dbReference type="PANTHER" id="PTHR30346:SF29">
    <property type="entry name" value="LYSR SUBSTRATE-BINDING"/>
    <property type="match status" value="1"/>
</dbReference>
<dbReference type="Gene3D" id="3.40.190.10">
    <property type="entry name" value="Periplasmic binding protein-like II"/>
    <property type="match status" value="2"/>
</dbReference>
<dbReference type="GO" id="GO:0003677">
    <property type="term" value="F:DNA binding"/>
    <property type="evidence" value="ECO:0007669"/>
    <property type="project" value="UniProtKB-KW"/>
</dbReference>
<dbReference type="RefSeq" id="WP_159456999.1">
    <property type="nucleotide sequence ID" value="NZ_FUHU01000046.1"/>
</dbReference>
<dbReference type="InterPro" id="IPR036388">
    <property type="entry name" value="WH-like_DNA-bd_sf"/>
</dbReference>
<gene>
    <name evidence="6" type="ORF">CZ674_12835</name>
</gene>
<comment type="similarity">
    <text evidence="1">Belongs to the LysR transcriptional regulatory family.</text>
</comment>
<dbReference type="AlphaFoldDB" id="A0A1R4GL28"/>
<evidence type="ECO:0000313" key="7">
    <source>
        <dbReference type="Proteomes" id="UP000195787"/>
    </source>
</evidence>
<dbReference type="PANTHER" id="PTHR30346">
    <property type="entry name" value="TRANSCRIPTIONAL DUAL REGULATOR HCAR-RELATED"/>
    <property type="match status" value="1"/>
</dbReference>
<dbReference type="OrthoDB" id="4131546at2"/>
<protein>
    <submittedName>
        <fullName evidence="6">Regulatory protein, LysR:LysR, substrate-binding</fullName>
    </submittedName>
</protein>
<dbReference type="Pfam" id="PF00126">
    <property type="entry name" value="HTH_1"/>
    <property type="match status" value="1"/>
</dbReference>
<name>A0A1R4GL28_9MICO</name>
<reference evidence="6 7" key="1">
    <citation type="submission" date="2017-02" db="EMBL/GenBank/DDBJ databases">
        <authorList>
            <person name="Peterson S.W."/>
        </authorList>
    </citation>
    <scope>NUCLEOTIDE SEQUENCE [LARGE SCALE GENOMIC DNA]</scope>
    <source>
        <strain evidence="6 7">LMG 22410</strain>
    </source>
</reference>
<proteinExistence type="inferred from homology"/>
<evidence type="ECO:0000256" key="3">
    <source>
        <dbReference type="ARBA" id="ARBA00023125"/>
    </source>
</evidence>
<dbReference type="InterPro" id="IPR000847">
    <property type="entry name" value="LysR_HTH_N"/>
</dbReference>
<keyword evidence="4" id="KW-0804">Transcription</keyword>